<comment type="similarity">
    <text evidence="1">Belongs to the peptidase C1 family.</text>
</comment>
<dbReference type="Gene3D" id="3.90.70.10">
    <property type="entry name" value="Cysteine proteinases"/>
    <property type="match status" value="1"/>
</dbReference>
<protein>
    <submittedName>
        <fullName evidence="5">Pept_C1 domain-containing protein</fullName>
    </submittedName>
</protein>
<dbReference type="SMART" id="SM00645">
    <property type="entry name" value="Pept_C1"/>
    <property type="match status" value="1"/>
</dbReference>
<dbReference type="GO" id="GO:0006508">
    <property type="term" value="P:proteolysis"/>
    <property type="evidence" value="ECO:0007669"/>
    <property type="project" value="InterPro"/>
</dbReference>
<dbReference type="InterPro" id="IPR000668">
    <property type="entry name" value="Peptidase_C1A_C"/>
</dbReference>
<evidence type="ECO:0000256" key="1">
    <source>
        <dbReference type="ARBA" id="ARBA00008455"/>
    </source>
</evidence>
<feature type="domain" description="Peptidase C1A papain C-terminal" evidence="2">
    <location>
        <begin position="72"/>
        <end position="314"/>
    </location>
</feature>
<organism evidence="4 5">
    <name type="scientific">Toxocara canis</name>
    <name type="common">Canine roundworm</name>
    <dbReference type="NCBI Taxonomy" id="6265"/>
    <lineage>
        <taxon>Eukaryota</taxon>
        <taxon>Metazoa</taxon>
        <taxon>Ecdysozoa</taxon>
        <taxon>Nematoda</taxon>
        <taxon>Chromadorea</taxon>
        <taxon>Rhabditida</taxon>
        <taxon>Spirurina</taxon>
        <taxon>Ascaridomorpha</taxon>
        <taxon>Ascaridoidea</taxon>
        <taxon>Toxocaridae</taxon>
        <taxon>Toxocara</taxon>
    </lineage>
</organism>
<dbReference type="InterPro" id="IPR013128">
    <property type="entry name" value="Peptidase_C1A"/>
</dbReference>
<dbReference type="WBParaSite" id="TCNE_0000964101-mRNA-1">
    <property type="protein sequence ID" value="TCNE_0000964101-mRNA-1"/>
    <property type="gene ID" value="TCNE_0000964101"/>
</dbReference>
<dbReference type="Proteomes" id="UP000050794">
    <property type="component" value="Unassembled WGS sequence"/>
</dbReference>
<evidence type="ECO:0000259" key="2">
    <source>
        <dbReference type="SMART" id="SM00645"/>
    </source>
</evidence>
<evidence type="ECO:0000313" key="5">
    <source>
        <dbReference type="WBParaSite" id="TCNE_0000964101-mRNA-1"/>
    </source>
</evidence>
<proteinExistence type="inferred from homology"/>
<reference evidence="3 4" key="2">
    <citation type="submission" date="2018-11" db="EMBL/GenBank/DDBJ databases">
        <authorList>
            <consortium name="Pathogen Informatics"/>
        </authorList>
    </citation>
    <scope>NUCLEOTIDE SEQUENCE [LARGE SCALE GENOMIC DNA]</scope>
</reference>
<name>A0A183UMC1_TOXCA</name>
<evidence type="ECO:0000313" key="3">
    <source>
        <dbReference type="EMBL" id="VDM40962.1"/>
    </source>
</evidence>
<evidence type="ECO:0000313" key="4">
    <source>
        <dbReference type="Proteomes" id="UP000050794"/>
    </source>
</evidence>
<dbReference type="Pfam" id="PF00112">
    <property type="entry name" value="Peptidase_C1"/>
    <property type="match status" value="2"/>
</dbReference>
<dbReference type="EMBL" id="UYWY01020235">
    <property type="protein sequence ID" value="VDM40962.1"/>
    <property type="molecule type" value="Genomic_DNA"/>
</dbReference>
<dbReference type="SUPFAM" id="SSF54001">
    <property type="entry name" value="Cysteine proteinases"/>
    <property type="match status" value="1"/>
</dbReference>
<dbReference type="GO" id="GO:0008234">
    <property type="term" value="F:cysteine-type peptidase activity"/>
    <property type="evidence" value="ECO:0007669"/>
    <property type="project" value="InterPro"/>
</dbReference>
<dbReference type="InterPro" id="IPR038765">
    <property type="entry name" value="Papain-like_cys_pep_sf"/>
</dbReference>
<gene>
    <name evidence="3" type="ORF">TCNE_LOCUS9641</name>
</gene>
<dbReference type="PANTHER" id="PTHR12411">
    <property type="entry name" value="CYSTEINE PROTEASE FAMILY C1-RELATED"/>
    <property type="match status" value="1"/>
</dbReference>
<dbReference type="AlphaFoldDB" id="A0A183UMC1"/>
<keyword evidence="4" id="KW-1185">Reference proteome</keyword>
<accession>A0A183UMC1</accession>
<reference evidence="5" key="1">
    <citation type="submission" date="2016-06" db="UniProtKB">
        <authorList>
            <consortium name="WormBaseParasite"/>
        </authorList>
    </citation>
    <scope>IDENTIFICATION</scope>
</reference>
<sequence>MPSRNFHETEALNRRHLRFDEFDETELGEEENVKEWRRRPLLSEPCLIKSGKVFEHRTYPRPWELPGFEMDLPASWDWRNVNGINYCSPTRNQHIPVYCGSCWVFGATGECHYLLHLGQAWSDKLRNLQLPVSVFLHGALTDRFNIARKNKWPMTFLSPQEIIDCAGGGNCQGGEVGEVYEYAKTHGLVDEGCNNYRATNGCTYVLLCDPFHRCGSCWPDYCFAVQNYTRYYVRDYGKVSGRLNMMSEIHSKGPIACSIGATTNFDLNYSGGIYAEKLEVPGEKGWFRIVTSTFRGGTGNDYNMGIESDCYFADPDISNLD</sequence>